<dbReference type="EMBL" id="CAUOFW020006336">
    <property type="protein sequence ID" value="CAK9174324.1"/>
    <property type="molecule type" value="Genomic_DNA"/>
</dbReference>
<evidence type="ECO:0000313" key="2">
    <source>
        <dbReference type="EMBL" id="CAK9174324.1"/>
    </source>
</evidence>
<reference evidence="2 3" key="1">
    <citation type="submission" date="2024-02" db="EMBL/GenBank/DDBJ databases">
        <authorList>
            <person name="Vignale AGUSTIN F."/>
            <person name="Sosa J E."/>
            <person name="Modenutti C."/>
        </authorList>
    </citation>
    <scope>NUCLEOTIDE SEQUENCE [LARGE SCALE GENOMIC DNA]</scope>
</reference>
<accession>A0ABC8TXV2</accession>
<keyword evidence="3" id="KW-1185">Reference proteome</keyword>
<dbReference type="AlphaFoldDB" id="A0ABC8TXV2"/>
<feature type="region of interest" description="Disordered" evidence="1">
    <location>
        <begin position="59"/>
        <end position="96"/>
    </location>
</feature>
<dbReference type="Proteomes" id="UP001642360">
    <property type="component" value="Unassembled WGS sequence"/>
</dbReference>
<proteinExistence type="predicted"/>
<gene>
    <name evidence="2" type="ORF">ILEXP_LOCUS44068</name>
</gene>
<evidence type="ECO:0000313" key="3">
    <source>
        <dbReference type="Proteomes" id="UP001642360"/>
    </source>
</evidence>
<name>A0ABC8TXV2_9AQUA</name>
<sequence>MSEVEESPTMSVEDLEEEIPICVEDEEYFEDIQDIYDQLYVQFLKQQENLTSISGQLLETSSESKHMHASSSNGPHGRVHTSGEKRASPPLIIRPNPSFKKEKQVLVIKEDLEKLTISAKLEAPGASNKVMVSKK</sequence>
<comment type="caution">
    <text evidence="2">The sequence shown here is derived from an EMBL/GenBank/DDBJ whole genome shotgun (WGS) entry which is preliminary data.</text>
</comment>
<protein>
    <submittedName>
        <fullName evidence="2">Uncharacterized protein</fullName>
    </submittedName>
</protein>
<evidence type="ECO:0000256" key="1">
    <source>
        <dbReference type="SAM" id="MobiDB-lite"/>
    </source>
</evidence>
<organism evidence="2 3">
    <name type="scientific">Ilex paraguariensis</name>
    <name type="common">yerba mate</name>
    <dbReference type="NCBI Taxonomy" id="185542"/>
    <lineage>
        <taxon>Eukaryota</taxon>
        <taxon>Viridiplantae</taxon>
        <taxon>Streptophyta</taxon>
        <taxon>Embryophyta</taxon>
        <taxon>Tracheophyta</taxon>
        <taxon>Spermatophyta</taxon>
        <taxon>Magnoliopsida</taxon>
        <taxon>eudicotyledons</taxon>
        <taxon>Gunneridae</taxon>
        <taxon>Pentapetalae</taxon>
        <taxon>asterids</taxon>
        <taxon>campanulids</taxon>
        <taxon>Aquifoliales</taxon>
        <taxon>Aquifoliaceae</taxon>
        <taxon>Ilex</taxon>
    </lineage>
</organism>